<evidence type="ECO:0000313" key="2">
    <source>
        <dbReference type="EMBL" id="CAB4766714.1"/>
    </source>
</evidence>
<evidence type="ECO:0000256" key="1">
    <source>
        <dbReference type="SAM" id="MobiDB-lite"/>
    </source>
</evidence>
<accession>A0A6J6V539</accession>
<sequence length="211" mass="21822">MRSYVAHGAPIAAVVLATGVALSGCADDEGAERTAPVSAAASSGAAEPSTTGEPEAEPEDTWGDVADPATVPLDAELLRGVEAVSIWEGATPQVEEGLGGGELVLGPGRSLALLVSTLPEVLAPGSSQAMLRDWSRVNGVTTSKVQELEPVVVDGQEMLRARGDNGFTVYDAFFLGDDQIGIEVVVATPIDFTDAEREEAIGQVMVTLEFE</sequence>
<organism evidence="2">
    <name type="scientific">freshwater metagenome</name>
    <dbReference type="NCBI Taxonomy" id="449393"/>
    <lineage>
        <taxon>unclassified sequences</taxon>
        <taxon>metagenomes</taxon>
        <taxon>ecological metagenomes</taxon>
    </lineage>
</organism>
<dbReference type="PROSITE" id="PS51257">
    <property type="entry name" value="PROKAR_LIPOPROTEIN"/>
    <property type="match status" value="1"/>
</dbReference>
<protein>
    <submittedName>
        <fullName evidence="2">Unannotated protein</fullName>
    </submittedName>
</protein>
<reference evidence="2" key="1">
    <citation type="submission" date="2020-05" db="EMBL/GenBank/DDBJ databases">
        <authorList>
            <person name="Chiriac C."/>
            <person name="Salcher M."/>
            <person name="Ghai R."/>
            <person name="Kavagutti S V."/>
        </authorList>
    </citation>
    <scope>NUCLEOTIDE SEQUENCE</scope>
</reference>
<feature type="region of interest" description="Disordered" evidence="1">
    <location>
        <begin position="33"/>
        <end position="63"/>
    </location>
</feature>
<feature type="compositionally biased region" description="Low complexity" evidence="1">
    <location>
        <begin position="35"/>
        <end position="49"/>
    </location>
</feature>
<dbReference type="EMBL" id="CAEZYQ010000036">
    <property type="protein sequence ID" value="CAB4766714.1"/>
    <property type="molecule type" value="Genomic_DNA"/>
</dbReference>
<dbReference type="AlphaFoldDB" id="A0A6J6V539"/>
<gene>
    <name evidence="2" type="ORF">UFOPK2761_03120</name>
</gene>
<name>A0A6J6V539_9ZZZZ</name>
<proteinExistence type="predicted"/>